<protein>
    <submittedName>
        <fullName evidence="1">Uncharacterized protein</fullName>
    </submittedName>
</protein>
<organism evidence="1 2">
    <name type="scientific">Puccinia coronata f. sp. avenae</name>
    <dbReference type="NCBI Taxonomy" id="200324"/>
    <lineage>
        <taxon>Eukaryota</taxon>
        <taxon>Fungi</taxon>
        <taxon>Dikarya</taxon>
        <taxon>Basidiomycota</taxon>
        <taxon>Pucciniomycotina</taxon>
        <taxon>Pucciniomycetes</taxon>
        <taxon>Pucciniales</taxon>
        <taxon>Pucciniaceae</taxon>
        <taxon>Puccinia</taxon>
    </lineage>
</organism>
<comment type="caution">
    <text evidence="1">The sequence shown here is derived from an EMBL/GenBank/DDBJ whole genome shotgun (WGS) entry which is preliminary data.</text>
</comment>
<reference evidence="1 2" key="1">
    <citation type="submission" date="2017-11" db="EMBL/GenBank/DDBJ databases">
        <title>De novo assembly and phasing of dikaryotic genomes from two isolates of Puccinia coronata f. sp. avenae, the causal agent of oat crown rust.</title>
        <authorList>
            <person name="Miller M.E."/>
            <person name="Zhang Y."/>
            <person name="Omidvar V."/>
            <person name="Sperschneider J."/>
            <person name="Schwessinger B."/>
            <person name="Raley C."/>
            <person name="Palmer J.M."/>
            <person name="Garnica D."/>
            <person name="Upadhyaya N."/>
            <person name="Rathjen J."/>
            <person name="Taylor J.M."/>
            <person name="Park R.F."/>
            <person name="Dodds P.N."/>
            <person name="Hirsch C.D."/>
            <person name="Kianian S.F."/>
            <person name="Figueroa M."/>
        </authorList>
    </citation>
    <scope>NUCLEOTIDE SEQUENCE [LARGE SCALE GENOMIC DNA]</scope>
    <source>
        <strain evidence="1">12NC29</strain>
    </source>
</reference>
<sequence>MTNRDNIVPPNFQDNPEAIIRAAKAARRQAAATASRAALRDHIQIGQQLNQLLALPPLPNSPSCTDATPLFYTPPEPLATAMADSKNPALGTNNAETQETKSPYDQFRTGGGPNVNTQDVDLMRLIMEAQHRSIVQAQQDRAAAAERMERMEAASAARISQLEEAMLLLSVMSPMSY</sequence>
<evidence type="ECO:0000313" key="2">
    <source>
        <dbReference type="Proteomes" id="UP000235388"/>
    </source>
</evidence>
<dbReference type="Proteomes" id="UP000235388">
    <property type="component" value="Unassembled WGS sequence"/>
</dbReference>
<name>A0A2N5V607_9BASI</name>
<proteinExistence type="predicted"/>
<accession>A0A2N5V607</accession>
<keyword evidence="2" id="KW-1185">Reference proteome</keyword>
<gene>
    <name evidence="1" type="ORF">PCANC_11891</name>
</gene>
<dbReference type="AlphaFoldDB" id="A0A2N5V607"/>
<dbReference type="EMBL" id="PGCJ01000128">
    <property type="protein sequence ID" value="PLW45433.1"/>
    <property type="molecule type" value="Genomic_DNA"/>
</dbReference>
<evidence type="ECO:0000313" key="1">
    <source>
        <dbReference type="EMBL" id="PLW45433.1"/>
    </source>
</evidence>